<keyword evidence="1" id="KW-0378">Hydrolase</keyword>
<dbReference type="Gene3D" id="3.40.50.1820">
    <property type="entry name" value="alpha/beta hydrolase"/>
    <property type="match status" value="1"/>
</dbReference>
<feature type="chain" id="PRO_5034297871" description="Acetylxylan esterase" evidence="3">
    <location>
        <begin position="26"/>
        <end position="235"/>
    </location>
</feature>
<evidence type="ECO:0000313" key="4">
    <source>
        <dbReference type="EMBL" id="QUC17608.1"/>
    </source>
</evidence>
<organism evidence="4 5">
    <name type="scientific">Ustilaginoidea virens</name>
    <name type="common">Rice false smut fungus</name>
    <name type="synonym">Villosiclava virens</name>
    <dbReference type="NCBI Taxonomy" id="1159556"/>
    <lineage>
        <taxon>Eukaryota</taxon>
        <taxon>Fungi</taxon>
        <taxon>Dikarya</taxon>
        <taxon>Ascomycota</taxon>
        <taxon>Pezizomycotina</taxon>
        <taxon>Sordariomycetes</taxon>
        <taxon>Hypocreomycetidae</taxon>
        <taxon>Hypocreales</taxon>
        <taxon>Clavicipitaceae</taxon>
        <taxon>Ustilaginoidea</taxon>
    </lineage>
</organism>
<dbReference type="PANTHER" id="PTHR33630">
    <property type="entry name" value="CUTINASE RV1984C-RELATED-RELATED"/>
    <property type="match status" value="1"/>
</dbReference>
<dbReference type="GO" id="GO:0052689">
    <property type="term" value="F:carboxylic ester hydrolase activity"/>
    <property type="evidence" value="ECO:0007669"/>
    <property type="project" value="UniProtKB-ARBA"/>
</dbReference>
<dbReference type="Proteomes" id="UP000027002">
    <property type="component" value="Chromosome 2"/>
</dbReference>
<sequence length="235" mass="25119">MRVDPSASLALVLLGAAARAMDAAACPPLHLIVARGTGQPPGYDKLITTVNQIKSDRPGTTSEALDYPACGGSPSCGGYPYQDSVRIGVAAAVRAVEGMHRRCPQTKLVVMGYSQGGELFDDALCGGGDVKIPDRQVPLSDGAVNMIKAAIFMGNPRFQSGFSYEVGTCRGGGFDARPRTFGCPKPTASKIQSYCDLGDPYCCRGRIKDEGVHARYVQRYEKAALTFIYRKLDEK</sequence>
<dbReference type="RefSeq" id="XP_042995281.1">
    <property type="nucleotide sequence ID" value="XM_043139347.1"/>
</dbReference>
<evidence type="ECO:0000313" key="5">
    <source>
        <dbReference type="Proteomes" id="UP000027002"/>
    </source>
</evidence>
<dbReference type="AlphaFoldDB" id="A0A8E5HLR7"/>
<name>A0A8E5HLR7_USTVR</name>
<dbReference type="EMBL" id="CP072754">
    <property type="protein sequence ID" value="QUC17608.1"/>
    <property type="molecule type" value="Genomic_DNA"/>
</dbReference>
<gene>
    <name evidence="4" type="ORF">UV8b_01849</name>
</gene>
<dbReference type="InterPro" id="IPR029058">
    <property type="entry name" value="AB_hydrolase_fold"/>
</dbReference>
<dbReference type="Pfam" id="PF01083">
    <property type="entry name" value="Cutinase"/>
    <property type="match status" value="1"/>
</dbReference>
<dbReference type="KEGG" id="uvi:66062627"/>
<evidence type="ECO:0008006" key="6">
    <source>
        <dbReference type="Google" id="ProtNLM"/>
    </source>
</evidence>
<keyword evidence="2" id="KW-1015">Disulfide bond</keyword>
<evidence type="ECO:0000256" key="1">
    <source>
        <dbReference type="ARBA" id="ARBA00022801"/>
    </source>
</evidence>
<dbReference type="PANTHER" id="PTHR33630:SF13">
    <property type="entry name" value="ACETYLXYLAN ESTERASE"/>
    <property type="match status" value="1"/>
</dbReference>
<proteinExistence type="predicted"/>
<evidence type="ECO:0000256" key="2">
    <source>
        <dbReference type="ARBA" id="ARBA00023157"/>
    </source>
</evidence>
<accession>A0A8E5HLR7</accession>
<keyword evidence="3" id="KW-0732">Signal</keyword>
<keyword evidence="5" id="KW-1185">Reference proteome</keyword>
<dbReference type="SUPFAM" id="SSF53474">
    <property type="entry name" value="alpha/beta-Hydrolases"/>
    <property type="match status" value="1"/>
</dbReference>
<feature type="signal peptide" evidence="3">
    <location>
        <begin position="1"/>
        <end position="25"/>
    </location>
</feature>
<evidence type="ECO:0000256" key="3">
    <source>
        <dbReference type="SAM" id="SignalP"/>
    </source>
</evidence>
<dbReference type="SMART" id="SM01110">
    <property type="entry name" value="Cutinase"/>
    <property type="match status" value="1"/>
</dbReference>
<dbReference type="GeneID" id="66062627"/>
<dbReference type="OrthoDB" id="6020543at2759"/>
<protein>
    <recommendedName>
        <fullName evidence="6">Acetylxylan esterase</fullName>
    </recommendedName>
</protein>
<reference evidence="4" key="1">
    <citation type="submission" date="2020-03" db="EMBL/GenBank/DDBJ databases">
        <title>A mixture of massive structural variations and highly conserved coding sequences in Ustilaginoidea virens genome.</title>
        <authorList>
            <person name="Zhang K."/>
            <person name="Zhao Z."/>
            <person name="Zhang Z."/>
            <person name="Li Y."/>
            <person name="Hsiang T."/>
            <person name="Sun W."/>
        </authorList>
    </citation>
    <scope>NUCLEOTIDE SEQUENCE</scope>
    <source>
        <strain evidence="4">UV-8b</strain>
    </source>
</reference>
<dbReference type="InterPro" id="IPR000675">
    <property type="entry name" value="Cutinase/axe"/>
</dbReference>